<evidence type="ECO:0000313" key="3">
    <source>
        <dbReference type="Proteomes" id="UP000327157"/>
    </source>
</evidence>
<evidence type="ECO:0000256" key="1">
    <source>
        <dbReference type="SAM" id="MobiDB-lite"/>
    </source>
</evidence>
<gene>
    <name evidence="2" type="ORF">D8674_005846</name>
</gene>
<dbReference type="AlphaFoldDB" id="A0A5N5FSQ4"/>
<sequence length="183" mass="20738">MDPAQHYPVTDSPAPGSVGYRLMGTLPGTLPVLLNSKECLLVTRGSLQSQDPLQLAQPPLDFPSERSPEFWPERQRWAEGTPEIEPEKTHSWTGSSLEKPVWEETPERWWVGSTREKWWVGSTLERRWVGSKPEKLAEGFWEKAKEATESEGSEGMPEELQEKWSEKKPERVAAAGAAALWWA</sequence>
<organism evidence="2 3">
    <name type="scientific">Pyrus ussuriensis x Pyrus communis</name>
    <dbReference type="NCBI Taxonomy" id="2448454"/>
    <lineage>
        <taxon>Eukaryota</taxon>
        <taxon>Viridiplantae</taxon>
        <taxon>Streptophyta</taxon>
        <taxon>Embryophyta</taxon>
        <taxon>Tracheophyta</taxon>
        <taxon>Spermatophyta</taxon>
        <taxon>Magnoliopsida</taxon>
        <taxon>eudicotyledons</taxon>
        <taxon>Gunneridae</taxon>
        <taxon>Pentapetalae</taxon>
        <taxon>rosids</taxon>
        <taxon>fabids</taxon>
        <taxon>Rosales</taxon>
        <taxon>Rosaceae</taxon>
        <taxon>Amygdaloideae</taxon>
        <taxon>Maleae</taxon>
        <taxon>Pyrus</taxon>
    </lineage>
</organism>
<reference evidence="2 3" key="1">
    <citation type="submission" date="2019-09" db="EMBL/GenBank/DDBJ databases">
        <authorList>
            <person name="Ou C."/>
        </authorList>
    </citation>
    <scope>NUCLEOTIDE SEQUENCE [LARGE SCALE GENOMIC DNA]</scope>
    <source>
        <strain evidence="2">S2</strain>
        <tissue evidence="2">Leaf</tissue>
    </source>
</reference>
<feature type="region of interest" description="Disordered" evidence="1">
    <location>
        <begin position="79"/>
        <end position="99"/>
    </location>
</feature>
<reference evidence="2 3" key="3">
    <citation type="submission" date="2019-11" db="EMBL/GenBank/DDBJ databases">
        <title>A de novo genome assembly of a pear dwarfing rootstock.</title>
        <authorList>
            <person name="Wang F."/>
            <person name="Wang J."/>
            <person name="Li S."/>
            <person name="Zhang Y."/>
            <person name="Fang M."/>
            <person name="Ma L."/>
            <person name="Zhao Y."/>
            <person name="Jiang S."/>
        </authorList>
    </citation>
    <scope>NUCLEOTIDE SEQUENCE [LARGE SCALE GENOMIC DNA]</scope>
    <source>
        <strain evidence="2">S2</strain>
        <tissue evidence="2">Leaf</tissue>
    </source>
</reference>
<accession>A0A5N5FSQ4</accession>
<dbReference type="Proteomes" id="UP000327157">
    <property type="component" value="Chromosome 11"/>
</dbReference>
<dbReference type="EMBL" id="SMOL01000559">
    <property type="protein sequence ID" value="KAB2606129.1"/>
    <property type="molecule type" value="Genomic_DNA"/>
</dbReference>
<name>A0A5N5FSQ4_9ROSA</name>
<keyword evidence="3" id="KW-1185">Reference proteome</keyword>
<protein>
    <submittedName>
        <fullName evidence="2">Vegetative cell wall protein gp1-like</fullName>
    </submittedName>
</protein>
<reference evidence="3" key="2">
    <citation type="submission" date="2019-10" db="EMBL/GenBank/DDBJ databases">
        <title>A de novo genome assembly of a pear dwarfing rootstock.</title>
        <authorList>
            <person name="Wang F."/>
            <person name="Wang J."/>
            <person name="Li S."/>
            <person name="Zhang Y."/>
            <person name="Fang M."/>
            <person name="Ma L."/>
            <person name="Zhao Y."/>
            <person name="Jiang S."/>
        </authorList>
    </citation>
    <scope>NUCLEOTIDE SEQUENCE [LARGE SCALE GENOMIC DNA]</scope>
</reference>
<feature type="compositionally biased region" description="Acidic residues" evidence="1">
    <location>
        <begin position="149"/>
        <end position="159"/>
    </location>
</feature>
<comment type="caution">
    <text evidence="2">The sequence shown here is derived from an EMBL/GenBank/DDBJ whole genome shotgun (WGS) entry which is preliminary data.</text>
</comment>
<feature type="region of interest" description="Disordered" evidence="1">
    <location>
        <begin position="144"/>
        <end position="169"/>
    </location>
</feature>
<evidence type="ECO:0000313" key="2">
    <source>
        <dbReference type="EMBL" id="KAB2606129.1"/>
    </source>
</evidence>
<proteinExistence type="predicted"/>
<feature type="compositionally biased region" description="Basic and acidic residues" evidence="1">
    <location>
        <begin position="160"/>
        <end position="169"/>
    </location>
</feature>